<dbReference type="InParanoid" id="Q6BWL3"/>
<dbReference type="KEGG" id="dha:DEHA2B10428g"/>
<reference evidence="3 4" key="1">
    <citation type="journal article" date="2004" name="Nature">
        <title>Genome evolution in yeasts.</title>
        <authorList>
            <consortium name="Genolevures"/>
            <person name="Dujon B."/>
            <person name="Sherman D."/>
            <person name="Fischer G."/>
            <person name="Durrens P."/>
            <person name="Casaregola S."/>
            <person name="Lafontaine I."/>
            <person name="de Montigny J."/>
            <person name="Marck C."/>
            <person name="Neuveglise C."/>
            <person name="Talla E."/>
            <person name="Goffard N."/>
            <person name="Frangeul L."/>
            <person name="Aigle M."/>
            <person name="Anthouard V."/>
            <person name="Babour A."/>
            <person name="Barbe V."/>
            <person name="Barnay S."/>
            <person name="Blanchin S."/>
            <person name="Beckerich J.M."/>
            <person name="Beyne E."/>
            <person name="Bleykasten C."/>
            <person name="Boisrame A."/>
            <person name="Boyer J."/>
            <person name="Cattolico L."/>
            <person name="Confanioleri F."/>
            <person name="de Daruvar A."/>
            <person name="Despons L."/>
            <person name="Fabre E."/>
            <person name="Fairhead C."/>
            <person name="Ferry-Dumazet H."/>
            <person name="Groppi A."/>
            <person name="Hantraye F."/>
            <person name="Hennequin C."/>
            <person name="Jauniaux N."/>
            <person name="Joyet P."/>
            <person name="Kachouri R."/>
            <person name="Kerrest A."/>
            <person name="Koszul R."/>
            <person name="Lemaire M."/>
            <person name="Lesur I."/>
            <person name="Ma L."/>
            <person name="Muller H."/>
            <person name="Nicaud J.M."/>
            <person name="Nikolski M."/>
            <person name="Oztas S."/>
            <person name="Ozier-Kalogeropoulos O."/>
            <person name="Pellenz S."/>
            <person name="Potier S."/>
            <person name="Richard G.F."/>
            <person name="Straub M.L."/>
            <person name="Suleau A."/>
            <person name="Swennene D."/>
            <person name="Tekaia F."/>
            <person name="Wesolowski-Louvel M."/>
            <person name="Westhof E."/>
            <person name="Wirth B."/>
            <person name="Zeniou-Meyer M."/>
            <person name="Zivanovic I."/>
            <person name="Bolotin-Fukuhara M."/>
            <person name="Thierry A."/>
            <person name="Bouchier C."/>
            <person name="Caudron B."/>
            <person name="Scarpelli C."/>
            <person name="Gaillardin C."/>
            <person name="Weissenbach J."/>
            <person name="Wincker P."/>
            <person name="Souciet J.L."/>
        </authorList>
    </citation>
    <scope>NUCLEOTIDE SEQUENCE [LARGE SCALE GENOMIC DNA]</scope>
    <source>
        <strain evidence="4">ATCC 36239 / CBS 767 / BCRC 21394 / JCM 1990 / NBRC 0083 / IGC 2968</strain>
    </source>
</reference>
<evidence type="ECO:0000313" key="3">
    <source>
        <dbReference type="EMBL" id="CAG85410.1"/>
    </source>
</evidence>
<keyword evidence="2" id="KW-0472">Membrane</keyword>
<protein>
    <submittedName>
        <fullName evidence="3">DEHA2B10428p</fullName>
    </submittedName>
</protein>
<feature type="transmembrane region" description="Helical" evidence="2">
    <location>
        <begin position="159"/>
        <end position="178"/>
    </location>
</feature>
<keyword evidence="2" id="KW-1133">Transmembrane helix</keyword>
<accession>Q6BWL3</accession>
<organism evidence="3 4">
    <name type="scientific">Debaryomyces hansenii (strain ATCC 36239 / CBS 767 / BCRC 21394 / JCM 1990 / NBRC 0083 / IGC 2968)</name>
    <name type="common">Yeast</name>
    <name type="synonym">Torulaspora hansenii</name>
    <dbReference type="NCBI Taxonomy" id="284592"/>
    <lineage>
        <taxon>Eukaryota</taxon>
        <taxon>Fungi</taxon>
        <taxon>Dikarya</taxon>
        <taxon>Ascomycota</taxon>
        <taxon>Saccharomycotina</taxon>
        <taxon>Pichiomycetes</taxon>
        <taxon>Debaryomycetaceae</taxon>
        <taxon>Debaryomyces</taxon>
    </lineage>
</organism>
<feature type="compositionally biased region" description="Polar residues" evidence="1">
    <location>
        <begin position="41"/>
        <end position="53"/>
    </location>
</feature>
<keyword evidence="2" id="KW-0812">Transmembrane</keyword>
<gene>
    <name evidence="3" type="ordered locus">DEHA2B10428g</name>
</gene>
<evidence type="ECO:0000256" key="2">
    <source>
        <dbReference type="SAM" id="Phobius"/>
    </source>
</evidence>
<evidence type="ECO:0000313" key="4">
    <source>
        <dbReference type="Proteomes" id="UP000000599"/>
    </source>
</evidence>
<evidence type="ECO:0000256" key="1">
    <source>
        <dbReference type="SAM" id="MobiDB-lite"/>
    </source>
</evidence>
<dbReference type="GeneID" id="2913333"/>
<name>Q6BWL3_DEBHA</name>
<keyword evidence="4" id="KW-1185">Reference proteome</keyword>
<dbReference type="Proteomes" id="UP000000599">
    <property type="component" value="Chromosome B"/>
</dbReference>
<feature type="region of interest" description="Disordered" evidence="1">
    <location>
        <begin position="41"/>
        <end position="85"/>
    </location>
</feature>
<sequence length="197" mass="21656">MCMVNPSSRKGHPSTRMVAIMAPKPTSRPSTANQRPIVSVPVPTTHTQSSHKTTLPRHPRHCPATNPDHLSGESRVCPGPSRPGSSRIHSIDVNAEPPTAFHASYSPNTMNEKLVYDTVGANSINDKNTKNGSKIAIQDLRLPLPVTTYKYTKSNGCVARARPILIVALVILCMYNYYPHALSWPYTIYARYISHSG</sequence>
<dbReference type="HOGENOM" id="CLU_1384125_0_0_1"/>
<dbReference type="EMBL" id="CR382134">
    <property type="protein sequence ID" value="CAG85410.1"/>
    <property type="molecule type" value="Genomic_DNA"/>
</dbReference>
<proteinExistence type="predicted"/>
<dbReference type="VEuPathDB" id="FungiDB:DEHA2B10428g"/>
<dbReference type="RefSeq" id="XP_457406.1">
    <property type="nucleotide sequence ID" value="XM_457406.1"/>
</dbReference>
<dbReference type="AlphaFoldDB" id="Q6BWL3"/>